<organism evidence="2 3">
    <name type="scientific">Parasitella parasitica</name>
    <dbReference type="NCBI Taxonomy" id="35722"/>
    <lineage>
        <taxon>Eukaryota</taxon>
        <taxon>Fungi</taxon>
        <taxon>Fungi incertae sedis</taxon>
        <taxon>Mucoromycota</taxon>
        <taxon>Mucoromycotina</taxon>
        <taxon>Mucoromycetes</taxon>
        <taxon>Mucorales</taxon>
        <taxon>Mucorineae</taxon>
        <taxon>Mucoraceae</taxon>
        <taxon>Parasitella</taxon>
    </lineage>
</organism>
<name>A0A0B7N641_9FUNG</name>
<reference evidence="2 3" key="1">
    <citation type="submission" date="2014-09" db="EMBL/GenBank/DDBJ databases">
        <authorList>
            <person name="Ellenberger Sabrina"/>
        </authorList>
    </citation>
    <scope>NUCLEOTIDE SEQUENCE [LARGE SCALE GENOMIC DNA]</scope>
    <source>
        <strain evidence="2 3">CBS 412.66</strain>
    </source>
</reference>
<feature type="region of interest" description="Disordered" evidence="1">
    <location>
        <begin position="1"/>
        <end position="34"/>
    </location>
</feature>
<dbReference type="EMBL" id="LN725587">
    <property type="protein sequence ID" value="CEP10903.1"/>
    <property type="molecule type" value="Genomic_DNA"/>
</dbReference>
<keyword evidence="3" id="KW-1185">Reference proteome</keyword>
<feature type="compositionally biased region" description="Polar residues" evidence="1">
    <location>
        <begin position="1"/>
        <end position="32"/>
    </location>
</feature>
<proteinExistence type="predicted"/>
<evidence type="ECO:0000313" key="3">
    <source>
        <dbReference type="Proteomes" id="UP000054107"/>
    </source>
</evidence>
<evidence type="ECO:0000313" key="2">
    <source>
        <dbReference type="EMBL" id="CEP10903.1"/>
    </source>
</evidence>
<protein>
    <submittedName>
        <fullName evidence="2">Uncharacterized protein</fullName>
    </submittedName>
</protein>
<gene>
    <name evidence="2" type="primary">PARPA_04700.1 scaffold 15556</name>
</gene>
<dbReference type="Proteomes" id="UP000054107">
    <property type="component" value="Unassembled WGS sequence"/>
</dbReference>
<accession>A0A0B7N641</accession>
<sequence length="93" mass="10175">MASNSTQVNKNKKQVASTMAVQVQSASGSCESTPMDVIDETRASTSTSIPNVIDYISDMISDYNTLTNEESTDTGYSITSDERRALMNKIERL</sequence>
<evidence type="ECO:0000256" key="1">
    <source>
        <dbReference type="SAM" id="MobiDB-lite"/>
    </source>
</evidence>
<dbReference type="AlphaFoldDB" id="A0A0B7N641"/>